<evidence type="ECO:0000313" key="19">
    <source>
        <dbReference type="EMBL" id="KAK4872364.1"/>
    </source>
</evidence>
<comment type="caution">
    <text evidence="19">The sequence shown here is derived from an EMBL/GenBank/DDBJ whole genome shotgun (WGS) entry which is preliminary data.</text>
</comment>
<keyword evidence="13 15" id="KW-0539">Nucleus</keyword>
<keyword evidence="7" id="KW-0963">Cytoplasm</keyword>
<dbReference type="FunFam" id="3.30.200.40:FF:000001">
    <property type="entry name" value="m7GpppX diphosphatase"/>
    <property type="match status" value="1"/>
</dbReference>
<dbReference type="InterPro" id="IPR036265">
    <property type="entry name" value="HIT-like_sf"/>
</dbReference>
<evidence type="ECO:0000256" key="11">
    <source>
        <dbReference type="ARBA" id="ARBA00022990"/>
    </source>
</evidence>
<dbReference type="InterPro" id="IPR008594">
    <property type="entry name" value="DcpS/DCS2"/>
</dbReference>
<dbReference type="Gene3D" id="3.30.200.40">
    <property type="entry name" value="Scavenger mRNA decapping enzyme, N-terminal domain"/>
    <property type="match status" value="1"/>
</dbReference>
<dbReference type="Gene3D" id="3.30.428.10">
    <property type="entry name" value="HIT-like"/>
    <property type="match status" value="1"/>
</dbReference>
<evidence type="ECO:0000256" key="15">
    <source>
        <dbReference type="PIRNR" id="PIRNR028973"/>
    </source>
</evidence>
<name>A0AAN7NY01_9COLE</name>
<feature type="binding site" evidence="17">
    <location>
        <position position="201"/>
    </location>
    <ligand>
        <name>substrate</name>
    </ligand>
</feature>
<accession>A0AAN7NY01</accession>
<evidence type="ECO:0000256" key="3">
    <source>
        <dbReference type="ARBA" id="ARBA00010208"/>
    </source>
</evidence>
<evidence type="ECO:0000256" key="4">
    <source>
        <dbReference type="ARBA" id="ARBA00011140"/>
    </source>
</evidence>
<feature type="active site" description="Nucleophile" evidence="16">
    <location>
        <position position="270"/>
    </location>
</feature>
<comment type="subcellular location">
    <subcellularLocation>
        <location evidence="2">Cytoplasm</location>
    </subcellularLocation>
    <subcellularLocation>
        <location evidence="1 15">Nucleus</location>
    </subcellularLocation>
</comment>
<dbReference type="PIRSF" id="PIRSF028973">
    <property type="entry name" value="Scavenger_mRNA_decap_enz"/>
    <property type="match status" value="1"/>
</dbReference>
<dbReference type="PANTHER" id="PTHR12978">
    <property type="entry name" value="HISTIDINE TRIAD HIT PROTEIN MEMBER"/>
    <property type="match status" value="1"/>
</dbReference>
<sequence>MAMASLQNNVLKTDETPVAKKPKLEEENATNGVHESLSNLSDFKIGKILHNNTNRKAICLQGTFTESDGTAIIMLEKTSFADDNFTENSDYFTEKSTLKKVFHNDIYGNYEFYPKFDLNSLKATIIHPATEKHIQKYSIQNLYLVDETQSLYEEVTLPHITKEQFDLQWVYNIIDHKSESDRIVFEDEDDTIGFILLPDLKWDGGLSTLYLLALVRIHNVKSLRDLTSEHLPLLRNIKLKGTKAIMDKYGLDASQLRVYLHYQPSFYHLHVHFTYLRHDAPGINAERSHLLSNVISNIEIASDYYQKVTLPFVLKESDNLFSKFEEKGILSKVSCISLSILAANLNRSFG</sequence>
<dbReference type="FunFam" id="3.30.428.10:FF:000006">
    <property type="entry name" value="m7GpppX diphosphatase"/>
    <property type="match status" value="1"/>
</dbReference>
<feature type="compositionally biased region" description="Polar residues" evidence="18">
    <location>
        <begin position="1"/>
        <end position="11"/>
    </location>
</feature>
<protein>
    <recommendedName>
        <fullName evidence="6 15">m7GpppX diphosphatase</fullName>
        <ecNumber evidence="5 15">3.6.1.59</ecNumber>
    </recommendedName>
</protein>
<feature type="region of interest" description="Disordered" evidence="18">
    <location>
        <begin position="1"/>
        <end position="32"/>
    </location>
</feature>
<dbReference type="GO" id="GO:0006397">
    <property type="term" value="P:mRNA processing"/>
    <property type="evidence" value="ECO:0007669"/>
    <property type="project" value="UniProtKB-KW"/>
</dbReference>
<evidence type="ECO:0000256" key="12">
    <source>
        <dbReference type="ARBA" id="ARBA00023187"/>
    </source>
</evidence>
<comment type="catalytic activity">
    <reaction evidence="14 15">
        <text>a 5'-end (N(7)-methyl 5'-triphosphoguanosine)-ribonucleoside in mRNA + H2O = N(7)-methyl-GMP + a 5'-end diphospho-ribonucleoside in mRNA + 2 H(+)</text>
        <dbReference type="Rhea" id="RHEA:65388"/>
        <dbReference type="Rhea" id="RHEA-COMP:17165"/>
        <dbReference type="Rhea" id="RHEA-COMP:17167"/>
        <dbReference type="ChEBI" id="CHEBI:15377"/>
        <dbReference type="ChEBI" id="CHEBI:15378"/>
        <dbReference type="ChEBI" id="CHEBI:58285"/>
        <dbReference type="ChEBI" id="CHEBI:156461"/>
        <dbReference type="ChEBI" id="CHEBI:167616"/>
        <dbReference type="EC" id="3.6.1.59"/>
    </reaction>
</comment>
<keyword evidence="9 15" id="KW-0507">mRNA processing</keyword>
<feature type="binding site" evidence="17">
    <location>
        <position position="199"/>
    </location>
    <ligand>
        <name>substrate</name>
    </ligand>
</feature>
<feature type="binding site" evidence="17">
    <location>
        <position position="179"/>
    </location>
    <ligand>
        <name>substrate</name>
    </ligand>
</feature>
<evidence type="ECO:0000256" key="13">
    <source>
        <dbReference type="ARBA" id="ARBA00023242"/>
    </source>
</evidence>
<dbReference type="GO" id="GO:0005634">
    <property type="term" value="C:nucleus"/>
    <property type="evidence" value="ECO:0007669"/>
    <property type="project" value="UniProtKB-SubCell"/>
</dbReference>
<dbReference type="AlphaFoldDB" id="A0AAN7NY01"/>
<dbReference type="SUPFAM" id="SSF102860">
    <property type="entry name" value="mRNA decapping enzyme DcpS N-terminal domain"/>
    <property type="match status" value="1"/>
</dbReference>
<dbReference type="GO" id="GO:0008380">
    <property type="term" value="P:RNA splicing"/>
    <property type="evidence" value="ECO:0007669"/>
    <property type="project" value="UniProtKB-KW"/>
</dbReference>
<dbReference type="SUPFAM" id="SSF54197">
    <property type="entry name" value="HIT-like"/>
    <property type="match status" value="1"/>
</dbReference>
<evidence type="ECO:0000313" key="20">
    <source>
        <dbReference type="Proteomes" id="UP001353858"/>
    </source>
</evidence>
<feature type="compositionally biased region" description="Basic and acidic residues" evidence="18">
    <location>
        <begin position="12"/>
        <end position="26"/>
    </location>
</feature>
<evidence type="ECO:0000256" key="5">
    <source>
        <dbReference type="ARBA" id="ARBA00012520"/>
    </source>
</evidence>
<proteinExistence type="inferred from homology"/>
<dbReference type="EMBL" id="JARPUR010000007">
    <property type="protein sequence ID" value="KAK4872364.1"/>
    <property type="molecule type" value="Genomic_DNA"/>
</dbReference>
<keyword evidence="10 15" id="KW-0378">Hydrolase</keyword>
<dbReference type="InterPro" id="IPR011145">
    <property type="entry name" value="Scavenger_mRNA_decap_enz_N"/>
</dbReference>
<dbReference type="GO" id="GO:0140932">
    <property type="term" value="F:5'-(N(7)-methyl 5'-triphosphoguanosine)-[mRNA] diphosphatase activity"/>
    <property type="evidence" value="ECO:0007669"/>
    <property type="project" value="UniProtKB-EC"/>
</dbReference>
<comment type="subunit">
    <text evidence="4">Homodimer. Associates with components of the exosome multienzyme ribonuclease complex, such as EXOSC3 and EXOSC4. Interacts with NDOR1.</text>
</comment>
<evidence type="ECO:0000256" key="10">
    <source>
        <dbReference type="ARBA" id="ARBA00022801"/>
    </source>
</evidence>
<dbReference type="GO" id="GO:0000290">
    <property type="term" value="P:deadenylation-dependent decapping of nuclear-transcribed mRNA"/>
    <property type="evidence" value="ECO:0007669"/>
    <property type="project" value="UniProtKB-UniRule"/>
</dbReference>
<evidence type="ECO:0000256" key="17">
    <source>
        <dbReference type="PIRSR" id="PIRSR028973-2"/>
    </source>
</evidence>
<keyword evidence="20" id="KW-1185">Reference proteome</keyword>
<dbReference type="Pfam" id="PF05652">
    <property type="entry name" value="DcpS"/>
    <property type="match status" value="1"/>
</dbReference>
<dbReference type="EC" id="3.6.1.59" evidence="5 15"/>
<keyword evidence="11" id="KW-0007">Acetylation</keyword>
<evidence type="ECO:0000256" key="6">
    <source>
        <dbReference type="ARBA" id="ARBA00015636"/>
    </source>
</evidence>
<feature type="binding site" evidence="17">
    <location>
        <position position="169"/>
    </location>
    <ligand>
        <name>substrate</name>
    </ligand>
</feature>
<evidence type="ECO:0000256" key="9">
    <source>
        <dbReference type="ARBA" id="ARBA00022664"/>
    </source>
</evidence>
<dbReference type="PANTHER" id="PTHR12978:SF0">
    <property type="entry name" value="M7GPPPX DIPHOSPHATASE"/>
    <property type="match status" value="1"/>
</dbReference>
<keyword evidence="8" id="KW-0597">Phosphoprotein</keyword>
<evidence type="ECO:0000256" key="16">
    <source>
        <dbReference type="PIRSR" id="PIRSR028973-1"/>
    </source>
</evidence>
<feature type="binding site" evidence="17">
    <location>
        <begin position="261"/>
        <end position="272"/>
    </location>
    <ligand>
        <name>substrate</name>
    </ligand>
</feature>
<gene>
    <name evidence="19" type="ORF">RN001_014393</name>
</gene>
<evidence type="ECO:0000256" key="8">
    <source>
        <dbReference type="ARBA" id="ARBA00022553"/>
    </source>
</evidence>
<evidence type="ECO:0000256" key="1">
    <source>
        <dbReference type="ARBA" id="ARBA00004123"/>
    </source>
</evidence>
<evidence type="ECO:0000256" key="14">
    <source>
        <dbReference type="ARBA" id="ARBA00048222"/>
    </source>
</evidence>
<keyword evidence="12" id="KW-0508">mRNA splicing</keyword>
<dbReference type="Pfam" id="PF11969">
    <property type="entry name" value="DcpS_C"/>
    <property type="match status" value="1"/>
</dbReference>
<dbReference type="GO" id="GO:0000932">
    <property type="term" value="C:P-body"/>
    <property type="evidence" value="ECO:0007669"/>
    <property type="project" value="TreeGrafter"/>
</dbReference>
<dbReference type="GO" id="GO:0000340">
    <property type="term" value="F:RNA 7-methylguanosine cap binding"/>
    <property type="evidence" value="ECO:0007669"/>
    <property type="project" value="UniProtKB-UniRule"/>
</dbReference>
<evidence type="ECO:0000256" key="7">
    <source>
        <dbReference type="ARBA" id="ARBA00022490"/>
    </source>
</evidence>
<reference evidence="20" key="1">
    <citation type="submission" date="2023-01" db="EMBL/GenBank/DDBJ databases">
        <title>Key to firefly adult light organ development and bioluminescence: homeobox transcription factors regulate luciferase expression and transportation to peroxisome.</title>
        <authorList>
            <person name="Fu X."/>
        </authorList>
    </citation>
    <scope>NUCLEOTIDE SEQUENCE [LARGE SCALE GENOMIC DNA]</scope>
</reference>
<dbReference type="Proteomes" id="UP001353858">
    <property type="component" value="Unassembled WGS sequence"/>
</dbReference>
<comment type="similarity">
    <text evidence="3 15">Belongs to the HIT family.</text>
</comment>
<comment type="function">
    <text evidence="15">Decapping scavenger enzyme that catalyzes the cleavage of a residual cap structure following the degradation of mRNAs by the 3'-&gt;5' exosome-mediated mRNA decay pathway.</text>
</comment>
<evidence type="ECO:0000256" key="18">
    <source>
        <dbReference type="SAM" id="MobiDB-lite"/>
    </source>
</evidence>
<organism evidence="19 20">
    <name type="scientific">Aquatica leii</name>
    <dbReference type="NCBI Taxonomy" id="1421715"/>
    <lineage>
        <taxon>Eukaryota</taxon>
        <taxon>Metazoa</taxon>
        <taxon>Ecdysozoa</taxon>
        <taxon>Arthropoda</taxon>
        <taxon>Hexapoda</taxon>
        <taxon>Insecta</taxon>
        <taxon>Pterygota</taxon>
        <taxon>Neoptera</taxon>
        <taxon>Endopterygota</taxon>
        <taxon>Coleoptera</taxon>
        <taxon>Polyphaga</taxon>
        <taxon>Elateriformia</taxon>
        <taxon>Elateroidea</taxon>
        <taxon>Lampyridae</taxon>
        <taxon>Luciolinae</taxon>
        <taxon>Aquatica</taxon>
    </lineage>
</organism>
<evidence type="ECO:0000256" key="2">
    <source>
        <dbReference type="ARBA" id="ARBA00004496"/>
    </source>
</evidence>